<organism evidence="2 3">
    <name type="scientific">Sphingobacterium siyangense</name>
    <dbReference type="NCBI Taxonomy" id="459529"/>
    <lineage>
        <taxon>Bacteria</taxon>
        <taxon>Pseudomonadati</taxon>
        <taxon>Bacteroidota</taxon>
        <taxon>Sphingobacteriia</taxon>
        <taxon>Sphingobacteriales</taxon>
        <taxon>Sphingobacteriaceae</taxon>
        <taxon>Sphingobacterium</taxon>
    </lineage>
</organism>
<sequence length="149" mass="16782">MGIAFQEERKIKQGEVVAKLRRMQGIKQDALGKMCPSNFSQQKISDLESQIVIEEPTLEELATALGVTVEFIKNFNDDNAIYNIQHNHDFKDHAIAHQNHQPIFNESSKLTILLEKLVQDDEVKTKAILDLTKVVADLAEEVKKLKGGS</sequence>
<gene>
    <name evidence="2" type="ORF">BCY89_20685</name>
</gene>
<name>A0A420FB79_9SPHI</name>
<proteinExistence type="predicted"/>
<feature type="domain" description="HTH cro/C1-type" evidence="1">
    <location>
        <begin position="17"/>
        <end position="72"/>
    </location>
</feature>
<comment type="caution">
    <text evidence="2">The sequence shown here is derived from an EMBL/GenBank/DDBJ whole genome shotgun (WGS) entry which is preliminary data.</text>
</comment>
<accession>A0A420FB79</accession>
<reference evidence="2 3" key="1">
    <citation type="submission" date="2016-07" db="EMBL/GenBank/DDBJ databases">
        <title>Genome analysis of Sphingobacterium siyangense T12B17.</title>
        <authorList>
            <person name="Xu D."/>
            <person name="Su Y."/>
            <person name="Zheng S."/>
        </authorList>
    </citation>
    <scope>NUCLEOTIDE SEQUENCE [LARGE SCALE GENOMIC DNA]</scope>
    <source>
        <strain evidence="2 3">T12B17</strain>
    </source>
</reference>
<evidence type="ECO:0000313" key="2">
    <source>
        <dbReference type="EMBL" id="RKF30217.1"/>
    </source>
</evidence>
<keyword evidence="3" id="KW-1185">Reference proteome</keyword>
<dbReference type="InterPro" id="IPR010982">
    <property type="entry name" value="Lambda_DNA-bd_dom_sf"/>
</dbReference>
<dbReference type="InterPro" id="IPR001387">
    <property type="entry name" value="Cro/C1-type_HTH"/>
</dbReference>
<protein>
    <recommendedName>
        <fullName evidence="1">HTH cro/C1-type domain-containing protein</fullName>
    </recommendedName>
</protein>
<dbReference type="Proteomes" id="UP000286402">
    <property type="component" value="Unassembled WGS sequence"/>
</dbReference>
<dbReference type="GO" id="GO:0003677">
    <property type="term" value="F:DNA binding"/>
    <property type="evidence" value="ECO:0007669"/>
    <property type="project" value="InterPro"/>
</dbReference>
<dbReference type="EMBL" id="MCAQ01000030">
    <property type="protein sequence ID" value="RKF30217.1"/>
    <property type="molecule type" value="Genomic_DNA"/>
</dbReference>
<evidence type="ECO:0000313" key="3">
    <source>
        <dbReference type="Proteomes" id="UP000286402"/>
    </source>
</evidence>
<dbReference type="PROSITE" id="PS50943">
    <property type="entry name" value="HTH_CROC1"/>
    <property type="match status" value="1"/>
</dbReference>
<dbReference type="AlphaFoldDB" id="A0A420FB79"/>
<evidence type="ECO:0000259" key="1">
    <source>
        <dbReference type="PROSITE" id="PS50943"/>
    </source>
</evidence>
<dbReference type="RefSeq" id="WP_120336744.1">
    <property type="nucleotide sequence ID" value="NZ_MCAQ01000030.1"/>
</dbReference>
<dbReference type="Gene3D" id="1.10.260.40">
    <property type="entry name" value="lambda repressor-like DNA-binding domains"/>
    <property type="match status" value="1"/>
</dbReference>
<dbReference type="SUPFAM" id="SSF47413">
    <property type="entry name" value="lambda repressor-like DNA-binding domains"/>
    <property type="match status" value="1"/>
</dbReference>
<dbReference type="SMART" id="SM00530">
    <property type="entry name" value="HTH_XRE"/>
    <property type="match status" value="1"/>
</dbReference>